<evidence type="ECO:0000256" key="13">
    <source>
        <dbReference type="ARBA" id="ARBA00023163"/>
    </source>
</evidence>
<dbReference type="Proteomes" id="UP000001744">
    <property type="component" value="Unassembled WGS sequence"/>
</dbReference>
<dbReference type="EMBL" id="KE651167">
    <property type="protein sequence ID" value="EEB09223.1"/>
    <property type="molecule type" value="Genomic_DNA"/>
</dbReference>
<dbReference type="GO" id="GO:0000288">
    <property type="term" value="P:nuclear-transcribed mRNA catabolic process, deadenylation-dependent decay"/>
    <property type="evidence" value="ECO:0000318"/>
    <property type="project" value="GO_Central"/>
</dbReference>
<dbReference type="STRING" id="402676.B6K6R9"/>
<evidence type="ECO:0000256" key="2">
    <source>
        <dbReference type="ARBA" id="ARBA00004123"/>
    </source>
</evidence>
<name>B6K6R9_SCHJY</name>
<keyword evidence="7" id="KW-0540">Nuclease</keyword>
<dbReference type="GO" id="GO:0000289">
    <property type="term" value="P:nuclear-transcribed mRNA poly(A) tail shortening"/>
    <property type="evidence" value="ECO:0007669"/>
    <property type="project" value="EnsemblFungi"/>
</dbReference>
<reference evidence="15 17" key="1">
    <citation type="journal article" date="2011" name="Science">
        <title>Comparative functional genomics of the fission yeasts.</title>
        <authorList>
            <person name="Rhind N."/>
            <person name="Chen Z."/>
            <person name="Yassour M."/>
            <person name="Thompson D.A."/>
            <person name="Haas B.J."/>
            <person name="Habib N."/>
            <person name="Wapinski I."/>
            <person name="Roy S."/>
            <person name="Lin M.F."/>
            <person name="Heiman D.I."/>
            <person name="Young S.K."/>
            <person name="Furuya K."/>
            <person name="Guo Y."/>
            <person name="Pidoux A."/>
            <person name="Chen H.M."/>
            <person name="Robbertse B."/>
            <person name="Goldberg J.M."/>
            <person name="Aoki K."/>
            <person name="Bayne E.H."/>
            <person name="Berlin A.M."/>
            <person name="Desjardins C.A."/>
            <person name="Dobbs E."/>
            <person name="Dukaj L."/>
            <person name="Fan L."/>
            <person name="FitzGerald M.G."/>
            <person name="French C."/>
            <person name="Gujja S."/>
            <person name="Hansen K."/>
            <person name="Keifenheim D."/>
            <person name="Levin J.Z."/>
            <person name="Mosher R.A."/>
            <person name="Mueller C.A."/>
            <person name="Pfiffner J."/>
            <person name="Priest M."/>
            <person name="Russ C."/>
            <person name="Smialowska A."/>
            <person name="Swoboda P."/>
            <person name="Sykes S.M."/>
            <person name="Vaughn M."/>
            <person name="Vengrova S."/>
            <person name="Yoder R."/>
            <person name="Zeng Q."/>
            <person name="Allshire R."/>
            <person name="Baulcombe D."/>
            <person name="Birren B.W."/>
            <person name="Brown W."/>
            <person name="Ekwall K."/>
            <person name="Kellis M."/>
            <person name="Leatherwood J."/>
            <person name="Levin H."/>
            <person name="Margalit H."/>
            <person name="Martienssen R."/>
            <person name="Nieduszynski C.A."/>
            <person name="Spatafora J.W."/>
            <person name="Friedman N."/>
            <person name="Dalgaard J.Z."/>
            <person name="Baumann P."/>
            <person name="Niki H."/>
            <person name="Regev A."/>
            <person name="Nusbaum C."/>
        </authorList>
    </citation>
    <scope>NUCLEOTIDE SEQUENCE [LARGE SCALE GENOMIC DNA]</scope>
    <source>
        <strain evidence="17">yFS275 / FY16936</strain>
    </source>
</reference>
<evidence type="ECO:0000256" key="10">
    <source>
        <dbReference type="ARBA" id="ARBA00022839"/>
    </source>
</evidence>
<evidence type="ECO:0000256" key="11">
    <source>
        <dbReference type="ARBA" id="ARBA00022884"/>
    </source>
</evidence>
<accession>B6K6R9</accession>
<dbReference type="HOGENOM" id="CLU_027974_0_1_1"/>
<dbReference type="AlphaFoldDB" id="B6K6R9"/>
<evidence type="ECO:0000256" key="6">
    <source>
        <dbReference type="ARBA" id="ARBA00022490"/>
    </source>
</evidence>
<evidence type="ECO:0000256" key="9">
    <source>
        <dbReference type="ARBA" id="ARBA00022801"/>
    </source>
</evidence>
<evidence type="ECO:0000256" key="3">
    <source>
        <dbReference type="ARBA" id="ARBA00004496"/>
    </source>
</evidence>
<keyword evidence="6" id="KW-0963">Cytoplasm</keyword>
<dbReference type="GO" id="GO:0003723">
    <property type="term" value="F:RNA binding"/>
    <property type="evidence" value="ECO:0007669"/>
    <property type="project" value="UniProtKB-KW"/>
</dbReference>
<keyword evidence="17" id="KW-1185">Reference proteome</keyword>
<dbReference type="GO" id="GO:0005634">
    <property type="term" value="C:nucleus"/>
    <property type="evidence" value="ECO:0007669"/>
    <property type="project" value="UniProtKB-SubCell"/>
</dbReference>
<dbReference type="InterPro" id="IPR036397">
    <property type="entry name" value="RNaseH_sf"/>
</dbReference>
<evidence type="ECO:0000256" key="8">
    <source>
        <dbReference type="ARBA" id="ARBA00022723"/>
    </source>
</evidence>
<dbReference type="GO" id="GO:0000932">
    <property type="term" value="C:P-body"/>
    <property type="evidence" value="ECO:0000318"/>
    <property type="project" value="GO_Central"/>
</dbReference>
<dbReference type="InterPro" id="IPR012337">
    <property type="entry name" value="RNaseH-like_sf"/>
</dbReference>
<keyword evidence="8" id="KW-0479">Metal-binding</keyword>
<keyword evidence="13" id="KW-0804">Transcription</keyword>
<dbReference type="OMA" id="IKFMMRA"/>
<evidence type="ECO:0000313" key="16">
    <source>
        <dbReference type="JaponicusDB" id="SJAG_04407"/>
    </source>
</evidence>
<keyword evidence="9" id="KW-0378">Hydrolase</keyword>
<dbReference type="eggNOG" id="KOG0304">
    <property type="taxonomic scope" value="Eukaryota"/>
</dbReference>
<dbReference type="VEuPathDB" id="FungiDB:SJAG_04407"/>
<dbReference type="GO" id="GO:0030015">
    <property type="term" value="C:CCR4-NOT core complex"/>
    <property type="evidence" value="ECO:0000318"/>
    <property type="project" value="GO_Central"/>
</dbReference>
<dbReference type="SUPFAM" id="SSF53098">
    <property type="entry name" value="Ribonuclease H-like"/>
    <property type="match status" value="1"/>
</dbReference>
<keyword evidence="14" id="KW-0539">Nucleus</keyword>
<dbReference type="OrthoDB" id="1164111at2759"/>
<evidence type="ECO:0000256" key="7">
    <source>
        <dbReference type="ARBA" id="ARBA00022722"/>
    </source>
</evidence>
<dbReference type="JaponicusDB" id="SJAG_04407">
    <property type="gene designation" value="caf1"/>
</dbReference>
<dbReference type="GO" id="GO:0046872">
    <property type="term" value="F:metal ion binding"/>
    <property type="evidence" value="ECO:0007669"/>
    <property type="project" value="UniProtKB-KW"/>
</dbReference>
<dbReference type="Pfam" id="PF04857">
    <property type="entry name" value="CAF1"/>
    <property type="match status" value="2"/>
</dbReference>
<organism evidence="15 17">
    <name type="scientific">Schizosaccharomyces japonicus (strain yFS275 / FY16936)</name>
    <name type="common">Fission yeast</name>
    <dbReference type="NCBI Taxonomy" id="402676"/>
    <lineage>
        <taxon>Eukaryota</taxon>
        <taxon>Fungi</taxon>
        <taxon>Dikarya</taxon>
        <taxon>Ascomycota</taxon>
        <taxon>Taphrinomycotina</taxon>
        <taxon>Schizosaccharomycetes</taxon>
        <taxon>Schizosaccharomycetales</taxon>
        <taxon>Schizosaccharomycetaceae</taxon>
        <taxon>Schizosaccharomyces</taxon>
    </lineage>
</organism>
<comment type="subcellular location">
    <subcellularLocation>
        <location evidence="3">Cytoplasm</location>
    </subcellularLocation>
    <subcellularLocation>
        <location evidence="2">Nucleus</location>
    </subcellularLocation>
</comment>
<evidence type="ECO:0000313" key="17">
    <source>
        <dbReference type="Proteomes" id="UP000001744"/>
    </source>
</evidence>
<dbReference type="GO" id="GO:0004535">
    <property type="term" value="F:poly(A)-specific ribonuclease activity"/>
    <property type="evidence" value="ECO:0000318"/>
    <property type="project" value="GO_Central"/>
</dbReference>
<dbReference type="EC" id="3.1.13.4" evidence="5"/>
<evidence type="ECO:0000256" key="12">
    <source>
        <dbReference type="ARBA" id="ARBA00023015"/>
    </source>
</evidence>
<dbReference type="GeneID" id="7050958"/>
<comment type="catalytic activity">
    <reaction evidence="1">
        <text>Exonucleolytic cleavage of poly(A) to 5'-AMP.</text>
        <dbReference type="EC" id="3.1.13.4"/>
    </reaction>
</comment>
<evidence type="ECO:0000313" key="15">
    <source>
        <dbReference type="EMBL" id="EEB09223.1"/>
    </source>
</evidence>
<comment type="similarity">
    <text evidence="4">Belongs to the CAF1 family.</text>
</comment>
<sequence>MANPQSTYPPLGIPIPNAQITPIRDVWAQNLEQEFLLIMDLIDRYPIVSMDTEFPGVVARPMGVFKSSADYHYQTLRTNVDSLKIIQIGISLCDWEGNFPSEALAWQFNFQFSLQDDIGIDFKKHQEFGIRPVDFGELLIASGLVLLEEVTWITFHSGYDFGYLLKVMTQCPLPSEYEDFYKLLCIYFPNTYDIKYIMKAITNTQKGLQDIADDFQITRIGPQHQAGSDSLLTAQTFFEMCARYYDGKIDPNMLGQLYGLGTANSSLLMNTPSTPKTQFRDLPGIHPSPTMANTAISGSQMPSSHNPNLPPSSATPMSAFTNPLLRYTHRVSDTRIS</sequence>
<keyword evidence="12" id="KW-0805">Transcription regulation</keyword>
<dbReference type="PANTHER" id="PTHR10797">
    <property type="entry name" value="CCR4-NOT TRANSCRIPTION COMPLEX SUBUNIT"/>
    <property type="match status" value="1"/>
</dbReference>
<dbReference type="RefSeq" id="XP_002175516.1">
    <property type="nucleotide sequence ID" value="XM_002175480.1"/>
</dbReference>
<dbReference type="Gene3D" id="3.30.420.10">
    <property type="entry name" value="Ribonuclease H-like superfamily/Ribonuclease H"/>
    <property type="match status" value="1"/>
</dbReference>
<evidence type="ECO:0000256" key="14">
    <source>
        <dbReference type="ARBA" id="ARBA00023242"/>
    </source>
</evidence>
<protein>
    <recommendedName>
        <fullName evidence="5">poly(A)-specific ribonuclease</fullName>
        <ecNumber evidence="5">3.1.13.4</ecNumber>
    </recommendedName>
</protein>
<dbReference type="InterPro" id="IPR039637">
    <property type="entry name" value="CNOT7/CNOT8/Pop2"/>
</dbReference>
<gene>
    <name evidence="16" type="primary">caf1</name>
    <name evidence="15" type="ORF">SJAG_04407</name>
</gene>
<evidence type="ECO:0000256" key="1">
    <source>
        <dbReference type="ARBA" id="ARBA00001663"/>
    </source>
</evidence>
<evidence type="ECO:0000256" key="4">
    <source>
        <dbReference type="ARBA" id="ARBA00008372"/>
    </source>
</evidence>
<keyword evidence="10" id="KW-0269">Exonuclease</keyword>
<dbReference type="InterPro" id="IPR006941">
    <property type="entry name" value="RNase_CAF1"/>
</dbReference>
<proteinExistence type="inferred from homology"/>
<evidence type="ECO:0000256" key="5">
    <source>
        <dbReference type="ARBA" id="ARBA00012161"/>
    </source>
</evidence>
<keyword evidence="11" id="KW-0694">RNA-binding</keyword>